<dbReference type="SUPFAM" id="SSF53474">
    <property type="entry name" value="alpha/beta-Hydrolases"/>
    <property type="match status" value="1"/>
</dbReference>
<keyword evidence="6" id="KW-1185">Reference proteome</keyword>
<dbReference type="Proteomes" id="UP001291926">
    <property type="component" value="Unassembled WGS sequence"/>
</dbReference>
<evidence type="ECO:0000256" key="2">
    <source>
        <dbReference type="SAM" id="MobiDB-lite"/>
    </source>
</evidence>
<dbReference type="InterPro" id="IPR001563">
    <property type="entry name" value="Peptidase_S10"/>
</dbReference>
<protein>
    <recommendedName>
        <fullName evidence="7">Serine carboxypeptidase-like 18</fullName>
    </recommendedName>
</protein>
<dbReference type="Pfam" id="PF00450">
    <property type="entry name" value="Peptidase_S10"/>
    <property type="match status" value="1"/>
</dbReference>
<evidence type="ECO:0000259" key="3">
    <source>
        <dbReference type="Pfam" id="PF03732"/>
    </source>
</evidence>
<dbReference type="InterPro" id="IPR029472">
    <property type="entry name" value="Copia-like_N"/>
</dbReference>
<evidence type="ECO:0000313" key="6">
    <source>
        <dbReference type="Proteomes" id="UP001291926"/>
    </source>
</evidence>
<name>A0ABR0D6T2_9LAMI</name>
<sequence>MSSSTPPSDSASPSITAIRHRAQIEDPSSPYYLHPADGPGISLVSKKLTEHNYQTWSIAMILSLSVKNKLGFIDGSLPPPTDDPILQNYWDRNNKLVITWLLNSLSKELHQTILYHTSAMAIWNELKQRFQHVSGPRLFQLRRDLMSLQQQNLSVTTYFSKLKVLWDEITNFRPKCTCGKLDEYFENEYLMTFLMGLQESLSHTRSQLLLMDPLPSVPKAYSLVTQEETQRSLQVYHKPTDNTNSMAFSAKSRPSYPTPRPVNPNSFPPTRPPIQPYRPPFDPNFRRPNRPYCTHCQMPGHTVETCFKIHGFPPGYRPLNPRPPQQPYSKINTVQTDTKSEEPAKKNLQDFVHTLSPEQFNQLSHMYISVGENDEVQMFYYFVESERDPDTDPLLLWLTGGPGCSGFSGLVYEIGPLAFDLSSFDWSLPSLVLNPYSWTKVANIIFIDSPVGTGFSYANTAEGYVSSDTKAAKDNYLFLRKWLLNHPRFLKNQLYVAGDSYGGKIVPMVTLEIDQGQ</sequence>
<reference evidence="5 6" key="1">
    <citation type="journal article" date="2023" name="bioRxiv">
        <title>Genome report: Whole genome sequence and annotation of Penstemon davidsonii.</title>
        <authorList>
            <person name="Ostevik K.L."/>
            <person name="Alabady M."/>
            <person name="Zhang M."/>
            <person name="Rausher M.D."/>
        </authorList>
    </citation>
    <scope>NUCLEOTIDE SEQUENCE [LARGE SCALE GENOMIC DNA]</scope>
    <source>
        <strain evidence="5">DNT005</strain>
        <tissue evidence="5">Whole leaf</tissue>
    </source>
</reference>
<evidence type="ECO:0000313" key="5">
    <source>
        <dbReference type="EMBL" id="KAK4484969.1"/>
    </source>
</evidence>
<gene>
    <name evidence="5" type="ORF">RD792_007575</name>
</gene>
<dbReference type="Pfam" id="PF03732">
    <property type="entry name" value="Retrotrans_gag"/>
    <property type="match status" value="1"/>
</dbReference>
<accession>A0ABR0D6T2</accession>
<dbReference type="PANTHER" id="PTHR37610">
    <property type="entry name" value="CCHC-TYPE DOMAIN-CONTAINING PROTEIN"/>
    <property type="match status" value="1"/>
</dbReference>
<dbReference type="InterPro" id="IPR005162">
    <property type="entry name" value="Retrotrans_gag_dom"/>
</dbReference>
<evidence type="ECO:0000259" key="4">
    <source>
        <dbReference type="Pfam" id="PF14244"/>
    </source>
</evidence>
<proteinExistence type="inferred from homology"/>
<organism evidence="5 6">
    <name type="scientific">Penstemon davidsonii</name>
    <dbReference type="NCBI Taxonomy" id="160366"/>
    <lineage>
        <taxon>Eukaryota</taxon>
        <taxon>Viridiplantae</taxon>
        <taxon>Streptophyta</taxon>
        <taxon>Embryophyta</taxon>
        <taxon>Tracheophyta</taxon>
        <taxon>Spermatophyta</taxon>
        <taxon>Magnoliopsida</taxon>
        <taxon>eudicotyledons</taxon>
        <taxon>Gunneridae</taxon>
        <taxon>Pentapetalae</taxon>
        <taxon>asterids</taxon>
        <taxon>lamiids</taxon>
        <taxon>Lamiales</taxon>
        <taxon>Plantaginaceae</taxon>
        <taxon>Cheloneae</taxon>
        <taxon>Penstemon</taxon>
    </lineage>
</organism>
<dbReference type="PRINTS" id="PR00724">
    <property type="entry name" value="CRBOXYPTASEC"/>
</dbReference>
<dbReference type="InterPro" id="IPR029058">
    <property type="entry name" value="AB_hydrolase_fold"/>
</dbReference>
<evidence type="ECO:0008006" key="7">
    <source>
        <dbReference type="Google" id="ProtNLM"/>
    </source>
</evidence>
<evidence type="ECO:0000256" key="1">
    <source>
        <dbReference type="ARBA" id="ARBA00009431"/>
    </source>
</evidence>
<comment type="caution">
    <text evidence="5">The sequence shown here is derived from an EMBL/GenBank/DDBJ whole genome shotgun (WGS) entry which is preliminary data.</text>
</comment>
<feature type="domain" description="Retrotransposon gag" evidence="3">
    <location>
        <begin position="111"/>
        <end position="198"/>
    </location>
</feature>
<feature type="domain" description="Retrotransposon Copia-like N-terminal" evidence="4">
    <location>
        <begin position="34"/>
        <end position="80"/>
    </location>
</feature>
<comment type="similarity">
    <text evidence="1">Belongs to the peptidase S10 family.</text>
</comment>
<dbReference type="EMBL" id="JAYDYQ010002533">
    <property type="protein sequence ID" value="KAK4484969.1"/>
    <property type="molecule type" value="Genomic_DNA"/>
</dbReference>
<dbReference type="Pfam" id="PF14244">
    <property type="entry name" value="Retrotran_gag_3"/>
    <property type="match status" value="1"/>
</dbReference>
<feature type="compositionally biased region" description="Pro residues" evidence="2">
    <location>
        <begin position="256"/>
        <end position="278"/>
    </location>
</feature>
<dbReference type="PANTHER" id="PTHR37610:SF97">
    <property type="entry name" value="RETROTRANSPOSON GAG DOMAIN-CONTAINING PROTEIN"/>
    <property type="match status" value="1"/>
</dbReference>
<feature type="region of interest" description="Disordered" evidence="2">
    <location>
        <begin position="232"/>
        <end position="278"/>
    </location>
</feature>
<dbReference type="Gene3D" id="3.40.50.1820">
    <property type="entry name" value="alpha/beta hydrolase"/>
    <property type="match status" value="1"/>
</dbReference>